<feature type="region of interest" description="Disordered" evidence="5">
    <location>
        <begin position="660"/>
        <end position="684"/>
    </location>
</feature>
<feature type="domain" description="Beta-Casp" evidence="6">
    <location>
        <begin position="314"/>
        <end position="462"/>
    </location>
</feature>
<keyword evidence="2 4" id="KW-0507">mRNA processing</keyword>
<feature type="compositionally biased region" description="Acidic residues" evidence="5">
    <location>
        <begin position="535"/>
        <end position="556"/>
    </location>
</feature>
<proteinExistence type="inferred from homology"/>
<comment type="similarity">
    <text evidence="4">Belongs to the metallo-beta-lactamase superfamily. RNA-metabolizing metallo-beta-lactamase-like family. CPSF2/YSH1 subfamily.</text>
</comment>
<dbReference type="GO" id="GO:0006398">
    <property type="term" value="P:mRNA 3'-end processing by stem-loop binding and cleavage"/>
    <property type="evidence" value="ECO:0007669"/>
    <property type="project" value="InterPro"/>
</dbReference>
<feature type="compositionally biased region" description="Basic and acidic residues" evidence="5">
    <location>
        <begin position="666"/>
        <end position="683"/>
    </location>
</feature>
<evidence type="ECO:0000256" key="4">
    <source>
        <dbReference type="RuleBase" id="RU365006"/>
    </source>
</evidence>
<dbReference type="Pfam" id="PF16661">
    <property type="entry name" value="Lactamase_B_6"/>
    <property type="match status" value="1"/>
</dbReference>
<dbReference type="SMART" id="SM01027">
    <property type="entry name" value="Beta-Casp"/>
    <property type="match status" value="1"/>
</dbReference>
<dbReference type="InterPro" id="IPR027075">
    <property type="entry name" value="CPSF2"/>
</dbReference>
<dbReference type="OrthoDB" id="64353at2759"/>
<dbReference type="STRING" id="747525.W4KD15"/>
<feature type="compositionally biased region" description="Basic and acidic residues" evidence="5">
    <location>
        <begin position="146"/>
        <end position="162"/>
    </location>
</feature>
<dbReference type="InterPro" id="IPR025069">
    <property type="entry name" value="Cpsf2_C"/>
</dbReference>
<dbReference type="HOGENOM" id="CLU_002227_0_0_1"/>
<dbReference type="InterPro" id="IPR011108">
    <property type="entry name" value="RMMBL"/>
</dbReference>
<dbReference type="Pfam" id="PF10996">
    <property type="entry name" value="Beta-Casp"/>
    <property type="match status" value="1"/>
</dbReference>
<dbReference type="AlphaFoldDB" id="W4KD15"/>
<comment type="subcellular location">
    <subcellularLocation>
        <location evidence="1 4">Nucleus</location>
    </subcellularLocation>
</comment>
<evidence type="ECO:0000256" key="5">
    <source>
        <dbReference type="SAM" id="MobiDB-lite"/>
    </source>
</evidence>
<evidence type="ECO:0000256" key="1">
    <source>
        <dbReference type="ARBA" id="ARBA00004123"/>
    </source>
</evidence>
<dbReference type="InterPro" id="IPR022712">
    <property type="entry name" value="Beta_Casp"/>
</dbReference>
<dbReference type="InterPro" id="IPR036866">
    <property type="entry name" value="RibonucZ/Hydroxyglut_hydro"/>
</dbReference>
<keyword evidence="4" id="KW-0694">RNA-binding</keyword>
<dbReference type="EMBL" id="KI925456">
    <property type="protein sequence ID" value="ETW83747.1"/>
    <property type="molecule type" value="Genomic_DNA"/>
</dbReference>
<dbReference type="InterPro" id="IPR001279">
    <property type="entry name" value="Metallo-B-lactamas"/>
</dbReference>
<dbReference type="Pfam" id="PF07521">
    <property type="entry name" value="RMMBL"/>
    <property type="match status" value="1"/>
</dbReference>
<keyword evidence="3 4" id="KW-0539">Nucleus</keyword>
<name>W4KD15_HETIT</name>
<feature type="region of interest" description="Disordered" evidence="5">
    <location>
        <begin position="533"/>
        <end position="590"/>
    </location>
</feature>
<dbReference type="PANTHER" id="PTHR45922">
    <property type="entry name" value="CLEAVAGE AND POLYADENYLATION SPECIFICITY FACTOR SUBUNIT 2"/>
    <property type="match status" value="1"/>
</dbReference>
<sequence length="932" mass="102554">MLTFTPLSGSARSSRSVPLAYLLQVDDVHILLDCGSPNWCPEPSSSSLTDDDIKDQAFHWEQYCERLREIAPKVDLVLLSHGDLAHSGLYPYAYSRWGLKAPAYSTLPVQAIARIAASEEVDGLRDEQDVDGSAEAKMSDEEDKDAQEAMDVREDGPSEGERGSPAAENTTGKYVATPQEVHDAFDSINTLRYSQPTHLQGKCQGLTITPFNAGHTLGGTIWKIRSPSAGTILYAVNMNHMRERHLDGTVLMRQAAGGVFEPLARPDLLITDAERADVLSSRRKDRDATLIDCITATLSSRSSLLLPCDASTRVLELLVLLDQHWSYARLKYPICLLSRTGREMLTFVRSMMEWLGGTVSKEDVGQEVTDGKRGRGKRKREDDVDDDAVGAFALRFKHLEFFMSPQALMQTYSSKDPKLILAVPASLSHGPSRALFADFATVPDNVVLLTARGEEGTLGRVLFDKWNNSQRAEDKWDKGKIGSNIMMDGVLQLQLNSKVPLQGTELELFLQRERAAKEKQAAHQAAMARTQQLLEADEDEEDSDSDSDEEEDEEDVERALGGGDAEPKRERRRRQDADSMGEADWGKLDADDGTKQLLSFDIYLKGNVARATSFFKSSGRETQRFRMFPYVEKKRKVDEYGEVVDVGMWLRRGKIIEEEDEDDEVKEQKRKEEEAKKAPKEPPSKFISTTVDVQLACRLLFVDLEGLNDGRATKTIIPQVNPRKMIIVHAPPSATDALIESCANIRSMTKDIYAPSQGESIQIGQNTNSFSISLSDELLASIKMSRFEDNEVGYVTGRISMSAMSTVPTLEPAIAVSGAAAPVPAVLAPSAPRPLGARPIQRLPNSTMIGELKLTALKARLASIGVQAELVGEGVLICGVSARQGGSGLDDLGGSVAVRKTARGRVEMEGTVSEVYYKVRKEIYGLHALVAA</sequence>
<dbReference type="CDD" id="cd16293">
    <property type="entry name" value="CPSF2-like_MBL-fold"/>
    <property type="match status" value="1"/>
</dbReference>
<evidence type="ECO:0000313" key="7">
    <source>
        <dbReference type="EMBL" id="ETW83747.1"/>
    </source>
</evidence>
<evidence type="ECO:0000256" key="3">
    <source>
        <dbReference type="ARBA" id="ARBA00023242"/>
    </source>
</evidence>
<evidence type="ECO:0000259" key="6">
    <source>
        <dbReference type="SMART" id="SM01027"/>
    </source>
</evidence>
<dbReference type="GO" id="GO:0005847">
    <property type="term" value="C:mRNA cleavage and polyadenylation specificity factor complex"/>
    <property type="evidence" value="ECO:0007669"/>
    <property type="project" value="InterPro"/>
</dbReference>
<protein>
    <recommendedName>
        <fullName evidence="4">Cleavage and polyadenylation specificity factor subunit 2</fullName>
    </recommendedName>
    <alternativeName>
        <fullName evidence="4">Cleavage and polyadenylation specificity factor 100 kDa subunit</fullName>
    </alternativeName>
</protein>
<dbReference type="Proteomes" id="UP000030671">
    <property type="component" value="Unassembled WGS sequence"/>
</dbReference>
<evidence type="ECO:0000256" key="2">
    <source>
        <dbReference type="ARBA" id="ARBA00022664"/>
    </source>
</evidence>
<reference evidence="7 8" key="1">
    <citation type="journal article" date="2012" name="New Phytol.">
        <title>Insight into trade-off between wood decay and parasitism from the genome of a fungal forest pathogen.</title>
        <authorList>
            <person name="Olson A."/>
            <person name="Aerts A."/>
            <person name="Asiegbu F."/>
            <person name="Belbahri L."/>
            <person name="Bouzid O."/>
            <person name="Broberg A."/>
            <person name="Canback B."/>
            <person name="Coutinho P.M."/>
            <person name="Cullen D."/>
            <person name="Dalman K."/>
            <person name="Deflorio G."/>
            <person name="van Diepen L.T."/>
            <person name="Dunand C."/>
            <person name="Duplessis S."/>
            <person name="Durling M."/>
            <person name="Gonthier P."/>
            <person name="Grimwood J."/>
            <person name="Fossdal C.G."/>
            <person name="Hansson D."/>
            <person name="Henrissat B."/>
            <person name="Hietala A."/>
            <person name="Himmelstrand K."/>
            <person name="Hoffmeister D."/>
            <person name="Hogberg N."/>
            <person name="James T.Y."/>
            <person name="Karlsson M."/>
            <person name="Kohler A."/>
            <person name="Kues U."/>
            <person name="Lee Y.H."/>
            <person name="Lin Y.C."/>
            <person name="Lind M."/>
            <person name="Lindquist E."/>
            <person name="Lombard V."/>
            <person name="Lucas S."/>
            <person name="Lunden K."/>
            <person name="Morin E."/>
            <person name="Murat C."/>
            <person name="Park J."/>
            <person name="Raffaello T."/>
            <person name="Rouze P."/>
            <person name="Salamov A."/>
            <person name="Schmutz J."/>
            <person name="Solheim H."/>
            <person name="Stahlberg J."/>
            <person name="Velez H."/>
            <person name="de Vries R.P."/>
            <person name="Wiebenga A."/>
            <person name="Woodward S."/>
            <person name="Yakovlev I."/>
            <person name="Garbelotto M."/>
            <person name="Martin F."/>
            <person name="Grigoriev I.V."/>
            <person name="Stenlid J."/>
        </authorList>
    </citation>
    <scope>NUCLEOTIDE SEQUENCE [LARGE SCALE GENOMIC DNA]</scope>
    <source>
        <strain evidence="7 8">TC 32-1</strain>
    </source>
</reference>
<dbReference type="SUPFAM" id="SSF56281">
    <property type="entry name" value="Metallo-hydrolase/oxidoreductase"/>
    <property type="match status" value="1"/>
</dbReference>
<accession>W4KD15</accession>
<dbReference type="FunCoup" id="W4KD15">
    <property type="interactions" value="844"/>
</dbReference>
<dbReference type="GeneID" id="20675943"/>
<organism evidence="7 8">
    <name type="scientific">Heterobasidion irregulare (strain TC 32-1)</name>
    <dbReference type="NCBI Taxonomy" id="747525"/>
    <lineage>
        <taxon>Eukaryota</taxon>
        <taxon>Fungi</taxon>
        <taxon>Dikarya</taxon>
        <taxon>Basidiomycota</taxon>
        <taxon>Agaricomycotina</taxon>
        <taxon>Agaricomycetes</taxon>
        <taxon>Russulales</taxon>
        <taxon>Bondarzewiaceae</taxon>
        <taxon>Heterobasidion</taxon>
        <taxon>Heterobasidion annosum species complex</taxon>
    </lineage>
</organism>
<dbReference type="InParanoid" id="W4KD15"/>
<dbReference type="RefSeq" id="XP_009543500.1">
    <property type="nucleotide sequence ID" value="XM_009545205.1"/>
</dbReference>
<dbReference type="GO" id="GO:0003723">
    <property type="term" value="F:RNA binding"/>
    <property type="evidence" value="ECO:0007669"/>
    <property type="project" value="UniProtKB-KW"/>
</dbReference>
<dbReference type="eggNOG" id="KOG1135">
    <property type="taxonomic scope" value="Eukaryota"/>
</dbReference>
<evidence type="ECO:0000313" key="8">
    <source>
        <dbReference type="Proteomes" id="UP000030671"/>
    </source>
</evidence>
<dbReference type="PANTHER" id="PTHR45922:SF1">
    <property type="entry name" value="CLEAVAGE AND POLYADENYLATION SPECIFICITY FACTOR SUBUNIT 2"/>
    <property type="match status" value="1"/>
</dbReference>
<feature type="region of interest" description="Disordered" evidence="5">
    <location>
        <begin position="121"/>
        <end position="173"/>
    </location>
</feature>
<dbReference type="Pfam" id="PF13299">
    <property type="entry name" value="CPSF100_C"/>
    <property type="match status" value="1"/>
</dbReference>
<dbReference type="InterPro" id="IPR035639">
    <property type="entry name" value="CPSF2_MBL"/>
</dbReference>
<dbReference type="KEGG" id="hir:HETIRDRAFT_449399"/>
<keyword evidence="8" id="KW-1185">Reference proteome</keyword>
<dbReference type="Gene3D" id="3.60.15.10">
    <property type="entry name" value="Ribonuclease Z/Hydroxyacylglutathione hydrolase-like"/>
    <property type="match status" value="1"/>
</dbReference>
<gene>
    <name evidence="7" type="ORF">HETIRDRAFT_449399</name>
</gene>
<feature type="compositionally biased region" description="Basic and acidic residues" evidence="5">
    <location>
        <begin position="565"/>
        <end position="577"/>
    </location>
</feature>